<evidence type="ECO:0000313" key="1">
    <source>
        <dbReference type="EMBL" id="KAK9031576.1"/>
    </source>
</evidence>
<proteinExistence type="predicted"/>
<comment type="caution">
    <text evidence="1">The sequence shown here is derived from an EMBL/GenBank/DDBJ whole genome shotgun (WGS) entry which is preliminary data.</text>
</comment>
<keyword evidence="2" id="KW-1185">Reference proteome</keyword>
<sequence length="310" mass="34466">MSEKLSLLSCFNFQNLGSWHGSFSHGSPTPPTSLAGLQNYLRSCSEVISIVWLSPIERPRRSSRAFEEVMVVGWKRVYVGRRILLRSGKFCLRAFTEKEGKYGFFFGFGQVGVSIGTIRSLGGRSSLSRSPNLFLPLSNPCFEVVDNPMGFLLCVEFDDVFILGILAVKVSGEAMNLTVAVICVFIASPPVDITSAGAMVSTTSHELTRVWSWLSYKGFVDYNSFVLFLFEWYADNAFETLGPILHNESLRVQVANIEMAGVRWIMDSWGQHFSSNSCSWTLPLLILNEEGLTSIALLARVPSTFVVPSR</sequence>
<dbReference type="EMBL" id="JBBPBN010000009">
    <property type="protein sequence ID" value="KAK9031576.1"/>
    <property type="molecule type" value="Genomic_DNA"/>
</dbReference>
<evidence type="ECO:0000313" key="2">
    <source>
        <dbReference type="Proteomes" id="UP001396334"/>
    </source>
</evidence>
<protein>
    <submittedName>
        <fullName evidence="1">Uncharacterized protein</fullName>
    </submittedName>
</protein>
<gene>
    <name evidence="1" type="ORF">V6N11_055872</name>
</gene>
<accession>A0ABR2T255</accession>
<reference evidence="1 2" key="1">
    <citation type="journal article" date="2024" name="G3 (Bethesda)">
        <title>Genome assembly of Hibiscus sabdariffa L. provides insights into metabolisms of medicinal natural products.</title>
        <authorList>
            <person name="Kim T."/>
        </authorList>
    </citation>
    <scope>NUCLEOTIDE SEQUENCE [LARGE SCALE GENOMIC DNA]</scope>
    <source>
        <strain evidence="1">TK-2024</strain>
        <tissue evidence="1">Old leaves</tissue>
    </source>
</reference>
<dbReference type="Proteomes" id="UP001396334">
    <property type="component" value="Unassembled WGS sequence"/>
</dbReference>
<organism evidence="1 2">
    <name type="scientific">Hibiscus sabdariffa</name>
    <name type="common">roselle</name>
    <dbReference type="NCBI Taxonomy" id="183260"/>
    <lineage>
        <taxon>Eukaryota</taxon>
        <taxon>Viridiplantae</taxon>
        <taxon>Streptophyta</taxon>
        <taxon>Embryophyta</taxon>
        <taxon>Tracheophyta</taxon>
        <taxon>Spermatophyta</taxon>
        <taxon>Magnoliopsida</taxon>
        <taxon>eudicotyledons</taxon>
        <taxon>Gunneridae</taxon>
        <taxon>Pentapetalae</taxon>
        <taxon>rosids</taxon>
        <taxon>malvids</taxon>
        <taxon>Malvales</taxon>
        <taxon>Malvaceae</taxon>
        <taxon>Malvoideae</taxon>
        <taxon>Hibiscus</taxon>
    </lineage>
</organism>
<name>A0ABR2T255_9ROSI</name>